<feature type="site" description="Binds Target strand DNA; via amide nitrogen" evidence="3">
    <location>
        <position position="728"/>
    </location>
</feature>
<feature type="region of interest" description="Binds crRNA" evidence="2">
    <location>
        <begin position="504"/>
        <end position="508"/>
    </location>
</feature>
<feature type="domain" description="Cas12a RuvC nuclease" evidence="6">
    <location>
        <begin position="786"/>
        <end position="1194"/>
    </location>
</feature>
<feature type="region of interest" description="Binds crRNA alone and in crRNA-target DNA heteroduplex" evidence="2">
    <location>
        <begin position="45"/>
        <end position="49"/>
    </location>
</feature>
<feature type="active site" description="For pre-crRNA processing" evidence="1">
    <location>
        <position position="765"/>
    </location>
</feature>
<evidence type="ECO:0000259" key="4">
    <source>
        <dbReference type="Pfam" id="PF18501"/>
    </source>
</evidence>
<accession>A0A4U2Z946</accession>
<feature type="active site" description="For DNase activity of RuvC domain" evidence="1">
    <location>
        <position position="1152"/>
    </location>
</feature>
<evidence type="ECO:0000256" key="2">
    <source>
        <dbReference type="PIRSR" id="PIRSR627620-2"/>
    </source>
</evidence>
<feature type="site" description="Binds DNA protospacer adjacent motif (PAM)" evidence="3">
    <location>
        <position position="526"/>
    </location>
</feature>
<feature type="active site" description="For DNase activity of RuvC domain" evidence="1">
    <location>
        <position position="906"/>
    </location>
</feature>
<feature type="site" description="Binds Target strand DNA" evidence="3">
    <location>
        <position position="588"/>
    </location>
</feature>
<evidence type="ECO:0000259" key="5">
    <source>
        <dbReference type="Pfam" id="PF18510"/>
    </source>
</evidence>
<keyword evidence="10" id="KW-1185">Reference proteome</keyword>
<evidence type="ECO:0000313" key="9">
    <source>
        <dbReference type="EMBL" id="TKI70030.1"/>
    </source>
</evidence>
<proteinExistence type="predicted"/>
<feature type="site" description="Binds PAM" evidence="3">
    <location>
        <position position="582"/>
    </location>
</feature>
<name>A0A4U2Z946_9BACT</name>
<evidence type="ECO:0000256" key="1">
    <source>
        <dbReference type="PIRSR" id="PIRSR627620-1"/>
    </source>
</evidence>
<feature type="site" description="Caps the crRNA-target DNA heteroduplex" evidence="3">
    <location>
        <position position="361"/>
    </location>
</feature>
<dbReference type="AlphaFoldDB" id="A0A4U2Z946"/>
<reference evidence="9 10" key="1">
    <citation type="submission" date="2019-04" db="EMBL/GenBank/DDBJ databases">
        <title>Sulfurimonas crateris sp. nov. a facultative anaerobic sulfur-oxidizing chemolithautotrophic bacterium isolated from a terrestrial mud vulcano.</title>
        <authorList>
            <person name="Ratnikova N.M."/>
            <person name="Slobodkin A.I."/>
            <person name="Merkel A.Y."/>
            <person name="Novikov A."/>
            <person name="Bonch-Osmolovskaya E.A."/>
            <person name="Slobodkina G.B."/>
        </authorList>
    </citation>
    <scope>NUCLEOTIDE SEQUENCE [LARGE SCALE GENOMIC DNA]</scope>
    <source>
        <strain evidence="9 10">SN118</strain>
    </source>
</reference>
<feature type="domain" description="Cas12a REC1" evidence="4">
    <location>
        <begin position="46"/>
        <end position="279"/>
    </location>
</feature>
<dbReference type="NCBIfam" id="TIGR04330">
    <property type="entry name" value="cas_Cpf1"/>
    <property type="match status" value="2"/>
</dbReference>
<comment type="caution">
    <text evidence="9">The sequence shown here is derived from an EMBL/GenBank/DDBJ whole genome shotgun (WGS) entry which is preliminary data.</text>
</comment>
<protein>
    <submittedName>
        <fullName evidence="9">Type V CRISPR-associated protein Cpf1</fullName>
    </submittedName>
</protein>
<feature type="site" description="Binds crRNA" evidence="3">
    <location>
        <position position="735"/>
    </location>
</feature>
<evidence type="ECO:0000259" key="7">
    <source>
        <dbReference type="Pfam" id="PF21918"/>
    </source>
</evidence>
<feature type="active site" description="For DNase activity of RuvC domain" evidence="1">
    <location>
        <position position="813"/>
    </location>
</feature>
<feature type="site" description="Binds DNA in crRNA-target DNA heteroduplex" evidence="3">
    <location>
        <position position="502"/>
    </location>
</feature>
<dbReference type="EMBL" id="SZPX01000003">
    <property type="protein sequence ID" value="TKI70030.1"/>
    <property type="molecule type" value="Genomic_DNA"/>
</dbReference>
<dbReference type="Pfam" id="PF22222">
    <property type="entry name" value="Cpf1_PI-like"/>
    <property type="match status" value="1"/>
</dbReference>
<dbReference type="InterPro" id="IPR040787">
    <property type="entry name" value="Cas12a_REC1"/>
</dbReference>
<feature type="region of interest" description="Binds crRNA" evidence="2">
    <location>
        <begin position="693"/>
        <end position="696"/>
    </location>
</feature>
<dbReference type="InterPro" id="IPR027620">
    <property type="entry name" value="Cas12a"/>
</dbReference>
<dbReference type="Pfam" id="PF18501">
    <property type="entry name" value="REC1"/>
    <property type="match status" value="1"/>
</dbReference>
<feature type="site" description="Binds Target strand DNA" evidence="3">
    <location>
        <position position="578"/>
    </location>
</feature>
<sequence>MLSNFTNQYQLSKTLRFELKPVGDTLKHIEKSGLIAQDEIRSQEYQEVKTIIDKYHKAFIDEALQNVVLSNLEEYEALFFERNRDEKAFEKLQAVLRKEIVAHFKQHPQYKTLFKKELIKADLKNWQELSDAEKELVSHFDNFTTYFTGFHENRANMYTDEAKHSSIAYRIIHENLPIFLTNKKLFETIKQKAPHLAQETQDALLEYLSGAIVEDMFELSYFNHLLSQTHIDLYNQMIGGVKQDSLKIQGLNEKINLYRQANGLSKRELPNLKPLHKQILSDRETLSWLPESFESDEELMQGVQAYFESEVLAFECCDGKVNLLEKLPELLHQTQDYDFSKVYFKNDLALTAASQAIFKDYRIIKEALWEVNKPKKSKDLVADEEKFFNKKNSYFSIEQIDGALNSAQLSANMMHYFQSESTKVIEQIQLTYNDWKRNSSNKELLKAFLDALLSYQRLLKPLNAPNDLEKDVAFYAYFDAYFTSLCGVVKLYDKVRNFMTKKPYSLEKFKLNFENSTLLDGWDVNKESDNTAILFRKEGLYYLGIMNKKYNKVFRNISSSQDEGYQKIDYKLLPGANKMLPKVFFSDKNKEYFKPNAKLLERYKAGEHKKGDNFDLDFCHELIDFFKTSIEKHQDWKHFAYQFSPTESYEDLSGFYREVEQQGYKISYKNIAASFIDTLVAEGKLYFFQIYNKDFSPYSKGTPNMHTLYWRALFDEKNLADVIYKLNGQAEIFFRKKSIEYSQEKLQKGHHHEMLKDKFAYPIIKDRRFAFDKFQFHVPITLNFKAEGNENITPKTFEYIRSNPDNIKVIGIDRGERHLLYLSLIDAEGKIVEQFTLNQIINSYNGKDHVIDYHAKLDAKEKDRDKARKEWGTVENIKELKEGYLSHVIHKIATLIIEHGAVVAMEDLNFGFKRGRFKVEKQVYQKFEKALIDKLNYLVDKKKEPHKLGGLLNALQLTSKFQSFEKMGKQNGFLFYVPAWNTSKIDPVTGFVNLFDTRYASVEKSKAFFTKFQSICYNEAKDYFELVFDYNDFTEKAKETRSEWTLCTYGERIVSFRNAEKNHQWDSKTIHLTTEFKNLFGELHGNDVKEYILEQNSVEFFKSLIYLLKITLQMRNSITGTDIDYLVSPVADEAGNFYDSRKADTSLPKDADANGAYNIARKGLMLMHRIQNAEDLKKVNLAISNRDWLRNAQGLDK</sequence>
<evidence type="ECO:0000313" key="10">
    <source>
        <dbReference type="Proteomes" id="UP000309561"/>
    </source>
</evidence>
<evidence type="ECO:0000259" key="6">
    <source>
        <dbReference type="Pfam" id="PF18516"/>
    </source>
</evidence>
<evidence type="ECO:0000256" key="3">
    <source>
        <dbReference type="PIRSR" id="PIRSR627620-3"/>
    </source>
</evidence>
<feature type="region of interest" description="Binds DNA in crRNA-target DNA heteroduplex" evidence="2">
    <location>
        <begin position="252"/>
        <end position="256"/>
    </location>
</feature>
<feature type="region of interest" description="Binds crRNA in crRNA-target DNA heteroduplex" evidence="2">
    <location>
        <begin position="277"/>
        <end position="280"/>
    </location>
</feature>
<dbReference type="Pfam" id="PF18510">
    <property type="entry name" value="NUC"/>
    <property type="match status" value="1"/>
</dbReference>
<feature type="domain" description="Cas12a PI" evidence="8">
    <location>
        <begin position="574"/>
        <end position="664"/>
    </location>
</feature>
<dbReference type="OrthoDB" id="318356at2"/>
<feature type="region of interest" description="Binds crRNA" evidence="2">
    <location>
        <begin position="761"/>
        <end position="769"/>
    </location>
</feature>
<dbReference type="Pfam" id="PF18516">
    <property type="entry name" value="RuvC_1"/>
    <property type="match status" value="1"/>
</dbReference>
<gene>
    <name evidence="9" type="ORF">FCU45_05330</name>
</gene>
<dbReference type="InterPro" id="IPR040882">
    <property type="entry name" value="Cas12a_NUC"/>
</dbReference>
<dbReference type="SMR" id="A0A4U2Z946"/>
<dbReference type="InterPro" id="IPR053993">
    <property type="entry name" value="Cas12a_PI"/>
</dbReference>
<dbReference type="Proteomes" id="UP000309561">
    <property type="component" value="Unassembled WGS sequence"/>
</dbReference>
<feature type="domain" description="Cas12a REC2" evidence="7">
    <location>
        <begin position="295"/>
        <end position="500"/>
    </location>
</feature>
<feature type="site" description="Binds crRNA alone and in crRNA-target DNA heteroduplex" evidence="3">
    <location>
        <position position="14"/>
    </location>
</feature>
<dbReference type="Pfam" id="PF21918">
    <property type="entry name" value="cas_Cpf1_2nd"/>
    <property type="match status" value="1"/>
</dbReference>
<dbReference type="InterPro" id="IPR054116">
    <property type="entry name" value="Cas12a_REC2"/>
</dbReference>
<dbReference type="InterPro" id="IPR040852">
    <property type="entry name" value="RuvC_1"/>
</dbReference>
<organism evidence="9 10">
    <name type="scientific">Sulfurimonas crateris</name>
    <dbReference type="NCBI Taxonomy" id="2574727"/>
    <lineage>
        <taxon>Bacteria</taxon>
        <taxon>Pseudomonadati</taxon>
        <taxon>Campylobacterota</taxon>
        <taxon>Epsilonproteobacteria</taxon>
        <taxon>Campylobacterales</taxon>
        <taxon>Sulfurimonadaceae</taxon>
        <taxon>Sulfurimonas</taxon>
    </lineage>
</organism>
<dbReference type="RefSeq" id="WP_137013028.1">
    <property type="nucleotide sequence ID" value="NZ_SZPX01000003.1"/>
</dbReference>
<feature type="domain" description="Cas12a nuclease" evidence="5">
    <location>
        <begin position="985"/>
        <end position="1142"/>
    </location>
</feature>
<feature type="region of interest" description="Binds crRNA alone and in crRNA-target DNA heteroduplex" evidence="2">
    <location>
        <begin position="150"/>
        <end position="154"/>
    </location>
</feature>
<evidence type="ECO:0000259" key="8">
    <source>
        <dbReference type="Pfam" id="PF22222"/>
    </source>
</evidence>